<feature type="region of interest" description="Disordered" evidence="1">
    <location>
        <begin position="105"/>
        <end position="128"/>
    </location>
</feature>
<evidence type="ECO:0000256" key="1">
    <source>
        <dbReference type="SAM" id="MobiDB-lite"/>
    </source>
</evidence>
<dbReference type="Proteomes" id="UP000663850">
    <property type="component" value="Unassembled WGS sequence"/>
</dbReference>
<feature type="region of interest" description="Disordered" evidence="1">
    <location>
        <begin position="1"/>
        <end position="20"/>
    </location>
</feature>
<evidence type="ECO:0000313" key="2">
    <source>
        <dbReference type="EMBL" id="CAE6460322.1"/>
    </source>
</evidence>
<protein>
    <submittedName>
        <fullName evidence="2">Uncharacterized protein</fullName>
    </submittedName>
</protein>
<feature type="compositionally biased region" description="Low complexity" evidence="1">
    <location>
        <begin position="59"/>
        <end position="72"/>
    </location>
</feature>
<feature type="region of interest" description="Disordered" evidence="1">
    <location>
        <begin position="39"/>
        <end position="79"/>
    </location>
</feature>
<dbReference type="EMBL" id="CAJMWZ010002703">
    <property type="protein sequence ID" value="CAE6460322.1"/>
    <property type="molecule type" value="Genomic_DNA"/>
</dbReference>
<name>A0A8H3BM74_9AGAM</name>
<organism evidence="2 3">
    <name type="scientific">Rhizoctonia solani</name>
    <dbReference type="NCBI Taxonomy" id="456999"/>
    <lineage>
        <taxon>Eukaryota</taxon>
        <taxon>Fungi</taxon>
        <taxon>Dikarya</taxon>
        <taxon>Basidiomycota</taxon>
        <taxon>Agaricomycotina</taxon>
        <taxon>Agaricomycetes</taxon>
        <taxon>Cantharellales</taxon>
        <taxon>Ceratobasidiaceae</taxon>
        <taxon>Rhizoctonia</taxon>
    </lineage>
</organism>
<sequence length="219" mass="24714">MAPRPTRRNSQPAPPQHSEQQMCYCNKWRYPHQLAATCSVQPRQSAEWEQDPSSPDFLPYAPSSSRPSYTSRSRSHASNYAPRIETLHYNPNYYQGQTYSEVEFDPEIDGQDPAPDSPHSDRSRTDSHRSVQLYAANLDDGAAEYVLEPPIPRVCLPSRLRDDISGRFWNAEGDSTDAGGVLYPAPFGVKLSGEAFYYPSAQSGRFMNRRGEYWEGGEA</sequence>
<proteinExistence type="predicted"/>
<evidence type="ECO:0000313" key="3">
    <source>
        <dbReference type="Proteomes" id="UP000663850"/>
    </source>
</evidence>
<reference evidence="2" key="1">
    <citation type="submission" date="2021-01" db="EMBL/GenBank/DDBJ databases">
        <authorList>
            <person name="Kaushik A."/>
        </authorList>
    </citation>
    <scope>NUCLEOTIDE SEQUENCE</scope>
    <source>
        <strain evidence="2">Type strain: AG8-Rh-89/</strain>
    </source>
</reference>
<feature type="compositionally biased region" description="Basic and acidic residues" evidence="1">
    <location>
        <begin position="118"/>
        <end position="128"/>
    </location>
</feature>
<dbReference type="AlphaFoldDB" id="A0A8H3BM74"/>
<gene>
    <name evidence="2" type="ORF">RDB_LOCUS50439</name>
</gene>
<accession>A0A8H3BM74</accession>
<comment type="caution">
    <text evidence="2">The sequence shown here is derived from an EMBL/GenBank/DDBJ whole genome shotgun (WGS) entry which is preliminary data.</text>
</comment>